<reference evidence="3 4" key="1">
    <citation type="submission" date="2019-12" db="EMBL/GenBank/DDBJ databases">
        <authorList>
            <person name="Alioto T."/>
            <person name="Alioto T."/>
            <person name="Gomez Garrido J."/>
        </authorList>
    </citation>
    <scope>NUCLEOTIDE SEQUENCE [LARGE SCALE GENOMIC DNA]</scope>
</reference>
<dbReference type="InterPro" id="IPR008889">
    <property type="entry name" value="VQ"/>
</dbReference>
<gene>
    <name evidence="3" type="ORF">OLEA9_A108800</name>
</gene>
<keyword evidence="4" id="KW-1185">Reference proteome</keyword>
<organism evidence="3 4">
    <name type="scientific">Olea europaea subsp. europaea</name>
    <dbReference type="NCBI Taxonomy" id="158383"/>
    <lineage>
        <taxon>Eukaryota</taxon>
        <taxon>Viridiplantae</taxon>
        <taxon>Streptophyta</taxon>
        <taxon>Embryophyta</taxon>
        <taxon>Tracheophyta</taxon>
        <taxon>Spermatophyta</taxon>
        <taxon>Magnoliopsida</taxon>
        <taxon>eudicotyledons</taxon>
        <taxon>Gunneridae</taxon>
        <taxon>Pentapetalae</taxon>
        <taxon>asterids</taxon>
        <taxon>lamiids</taxon>
        <taxon>Lamiales</taxon>
        <taxon>Oleaceae</taxon>
        <taxon>Oleeae</taxon>
        <taxon>Olea</taxon>
    </lineage>
</organism>
<proteinExistence type="predicted"/>
<sequence length="98" mass="10999">MHFRNSMSGSNKKTVKVVLINTEYVETDAMNFKSVVQKLTGKDSVVAAQSSSATKQQPRREMSTAAPPVFSRGMSFKDFDWMLKEMPPLDELYGLCSE</sequence>
<name>A0A8S0UJ11_OLEEU</name>
<dbReference type="InterPro" id="IPR039608">
    <property type="entry name" value="VQ_1/10"/>
</dbReference>
<dbReference type="Pfam" id="PF05678">
    <property type="entry name" value="VQ"/>
    <property type="match status" value="1"/>
</dbReference>
<dbReference type="Proteomes" id="UP000594638">
    <property type="component" value="Unassembled WGS sequence"/>
</dbReference>
<dbReference type="OrthoDB" id="691083at2759"/>
<dbReference type="EMBL" id="CACTIH010007557">
    <property type="protein sequence ID" value="CAA3015519.1"/>
    <property type="molecule type" value="Genomic_DNA"/>
</dbReference>
<evidence type="ECO:0000256" key="1">
    <source>
        <dbReference type="SAM" id="MobiDB-lite"/>
    </source>
</evidence>
<dbReference type="Gramene" id="OE9A108800T1">
    <property type="protein sequence ID" value="OE9A108800C1"/>
    <property type="gene ID" value="OE9A108800"/>
</dbReference>
<dbReference type="AlphaFoldDB" id="A0A8S0UJ11"/>
<comment type="caution">
    <text evidence="3">The sequence shown here is derived from an EMBL/GenBank/DDBJ whole genome shotgun (WGS) entry which is preliminary data.</text>
</comment>
<evidence type="ECO:0000313" key="3">
    <source>
        <dbReference type="EMBL" id="CAA3015519.1"/>
    </source>
</evidence>
<feature type="compositionally biased region" description="Polar residues" evidence="1">
    <location>
        <begin position="47"/>
        <end position="56"/>
    </location>
</feature>
<accession>A0A8S0UJ11</accession>
<feature type="region of interest" description="Disordered" evidence="1">
    <location>
        <begin position="47"/>
        <end position="66"/>
    </location>
</feature>
<evidence type="ECO:0000313" key="4">
    <source>
        <dbReference type="Proteomes" id="UP000594638"/>
    </source>
</evidence>
<protein>
    <recommendedName>
        <fullName evidence="2">VQ domain-containing protein</fullName>
    </recommendedName>
</protein>
<dbReference type="PANTHER" id="PTHR34777">
    <property type="entry name" value="VQ MOTIF-CONTAINING PROTEIN 10"/>
    <property type="match status" value="1"/>
</dbReference>
<dbReference type="PANTHER" id="PTHR34777:SF1">
    <property type="entry name" value="VQ MOTIF-CONTAINING PROTEIN 10"/>
    <property type="match status" value="1"/>
</dbReference>
<feature type="domain" description="VQ" evidence="2">
    <location>
        <begin position="20"/>
        <end position="44"/>
    </location>
</feature>
<evidence type="ECO:0000259" key="2">
    <source>
        <dbReference type="Pfam" id="PF05678"/>
    </source>
</evidence>